<dbReference type="InterPro" id="IPR039426">
    <property type="entry name" value="TonB-dep_rcpt-like"/>
</dbReference>
<dbReference type="InterPro" id="IPR037066">
    <property type="entry name" value="Plug_dom_sf"/>
</dbReference>
<proteinExistence type="inferred from homology"/>
<keyword evidence="1" id="KW-0813">Transport</keyword>
<dbReference type="AlphaFoldDB" id="A0A847RMS3"/>
<protein>
    <recommendedName>
        <fullName evidence="5">TonB-dependent receptor plug domain-containing protein</fullName>
    </recommendedName>
</protein>
<comment type="caution">
    <text evidence="3">The sequence shown here is derived from an EMBL/GenBank/DDBJ whole genome shotgun (WGS) entry which is preliminary data.</text>
</comment>
<keyword evidence="1" id="KW-0812">Transmembrane</keyword>
<feature type="compositionally biased region" description="Basic and acidic residues" evidence="2">
    <location>
        <begin position="14"/>
        <end position="23"/>
    </location>
</feature>
<keyword evidence="4" id="KW-1185">Reference proteome</keyword>
<dbReference type="SUPFAM" id="SSF56935">
    <property type="entry name" value="Porins"/>
    <property type="match status" value="1"/>
</dbReference>
<evidence type="ECO:0000256" key="2">
    <source>
        <dbReference type="SAM" id="MobiDB-lite"/>
    </source>
</evidence>
<dbReference type="EMBL" id="JABAIA010000002">
    <property type="protein sequence ID" value="NLR67080.1"/>
    <property type="molecule type" value="Genomic_DNA"/>
</dbReference>
<dbReference type="PROSITE" id="PS52016">
    <property type="entry name" value="TONB_DEPENDENT_REC_3"/>
    <property type="match status" value="1"/>
</dbReference>
<organism evidence="3 4">
    <name type="scientific">Chitinophaga varians</name>
    <dbReference type="NCBI Taxonomy" id="2202339"/>
    <lineage>
        <taxon>Bacteria</taxon>
        <taxon>Pseudomonadati</taxon>
        <taxon>Bacteroidota</taxon>
        <taxon>Chitinophagia</taxon>
        <taxon>Chitinophagales</taxon>
        <taxon>Chitinophagaceae</taxon>
        <taxon>Chitinophaga</taxon>
    </lineage>
</organism>
<keyword evidence="1" id="KW-0998">Cell outer membrane</keyword>
<evidence type="ECO:0008006" key="5">
    <source>
        <dbReference type="Google" id="ProtNLM"/>
    </source>
</evidence>
<name>A0A847RMS3_9BACT</name>
<evidence type="ECO:0000313" key="3">
    <source>
        <dbReference type="EMBL" id="NLR67080.1"/>
    </source>
</evidence>
<keyword evidence="1" id="KW-1134">Transmembrane beta strand</keyword>
<feature type="region of interest" description="Disordered" evidence="2">
    <location>
        <begin position="1"/>
        <end position="37"/>
    </location>
</feature>
<accession>A0A847RMS3</accession>
<evidence type="ECO:0000313" key="4">
    <source>
        <dbReference type="Proteomes" id="UP000570474"/>
    </source>
</evidence>
<dbReference type="Gene3D" id="2.170.130.10">
    <property type="entry name" value="TonB-dependent receptor, plug domain"/>
    <property type="match status" value="1"/>
</dbReference>
<evidence type="ECO:0000256" key="1">
    <source>
        <dbReference type="PROSITE-ProRule" id="PRU01360"/>
    </source>
</evidence>
<dbReference type="RefSeq" id="WP_168872970.1">
    <property type="nucleotide sequence ID" value="NZ_JABAIA010000002.1"/>
</dbReference>
<dbReference type="GO" id="GO:0009279">
    <property type="term" value="C:cell outer membrane"/>
    <property type="evidence" value="ECO:0007669"/>
    <property type="project" value="UniProtKB-SubCell"/>
</dbReference>
<comment type="similarity">
    <text evidence="1">Belongs to the TonB-dependent receptor family.</text>
</comment>
<gene>
    <name evidence="3" type="ORF">HGH92_22420</name>
</gene>
<dbReference type="Proteomes" id="UP000570474">
    <property type="component" value="Unassembled WGS sequence"/>
</dbReference>
<reference evidence="3 4" key="1">
    <citation type="submission" date="2020-04" db="EMBL/GenBank/DDBJ databases">
        <authorList>
            <person name="Yin C."/>
        </authorList>
    </citation>
    <scope>NUCLEOTIDE SEQUENCE [LARGE SCALE GENOMIC DNA]</scope>
    <source>
        <strain evidence="3 4">Ae27</strain>
    </source>
</reference>
<sequence length="116" mass="12467">MTNRNPDQTAIRKTITDEVKSERPPTPVVTGLPRNPGDTTRKWTGCRCLSSYAATLPLIILDGKVYEGTLESIDAATIAQILILKEVTAKALYGTKAAAGAIVIQSSTKKTPAQRQ</sequence>
<comment type="subcellular location">
    <subcellularLocation>
        <location evidence="1">Cell outer membrane</location>
        <topology evidence="1">Multi-pass membrane protein</topology>
    </subcellularLocation>
</comment>
<keyword evidence="1" id="KW-0472">Membrane</keyword>